<comment type="caution">
    <text evidence="2">The sequence shown here is derived from an EMBL/GenBank/DDBJ whole genome shotgun (WGS) entry which is preliminary data.</text>
</comment>
<evidence type="ECO:0000313" key="2">
    <source>
        <dbReference type="EMBL" id="KAF3508691.1"/>
    </source>
</evidence>
<evidence type="ECO:0000313" key="3">
    <source>
        <dbReference type="Proteomes" id="UP000712600"/>
    </source>
</evidence>
<name>A0A8S9P392_BRACR</name>
<keyword evidence="1" id="KW-0472">Membrane</keyword>
<accession>A0A8S9P392</accession>
<keyword evidence="1" id="KW-0812">Transmembrane</keyword>
<reference evidence="2" key="1">
    <citation type="submission" date="2019-12" db="EMBL/GenBank/DDBJ databases">
        <title>Genome sequencing and annotation of Brassica cretica.</title>
        <authorList>
            <person name="Studholme D.J."/>
            <person name="Sarris P."/>
        </authorList>
    </citation>
    <scope>NUCLEOTIDE SEQUENCE</scope>
    <source>
        <strain evidence="2">PFS-109/04</strain>
        <tissue evidence="2">Leaf</tissue>
    </source>
</reference>
<protein>
    <submittedName>
        <fullName evidence="2">Uncharacterized protein</fullName>
    </submittedName>
</protein>
<organism evidence="2 3">
    <name type="scientific">Brassica cretica</name>
    <name type="common">Mustard</name>
    <dbReference type="NCBI Taxonomy" id="69181"/>
    <lineage>
        <taxon>Eukaryota</taxon>
        <taxon>Viridiplantae</taxon>
        <taxon>Streptophyta</taxon>
        <taxon>Embryophyta</taxon>
        <taxon>Tracheophyta</taxon>
        <taxon>Spermatophyta</taxon>
        <taxon>Magnoliopsida</taxon>
        <taxon>eudicotyledons</taxon>
        <taxon>Gunneridae</taxon>
        <taxon>Pentapetalae</taxon>
        <taxon>rosids</taxon>
        <taxon>malvids</taxon>
        <taxon>Brassicales</taxon>
        <taxon>Brassicaceae</taxon>
        <taxon>Brassiceae</taxon>
        <taxon>Brassica</taxon>
    </lineage>
</organism>
<dbReference type="EMBL" id="QGKX02001521">
    <property type="protein sequence ID" value="KAF3508691.1"/>
    <property type="molecule type" value="Genomic_DNA"/>
</dbReference>
<feature type="transmembrane region" description="Helical" evidence="1">
    <location>
        <begin position="41"/>
        <end position="61"/>
    </location>
</feature>
<evidence type="ECO:0000256" key="1">
    <source>
        <dbReference type="SAM" id="Phobius"/>
    </source>
</evidence>
<sequence>MSFARFPYWLLSFGWPAVCFSYVNAGRLPPPFSFPSSSPLLSLFLSVSFLEVLFLAPPYGVDLARRTRIFGETKWRSGCGVSLVKRNGGGSDLASDLDLWRTLSFPLPPLFDLLDLSGLGRVREGEKASSRSSQPRLAFSVAERPKFDSVWRLIVAPSPNKARPVWGV</sequence>
<keyword evidence="1" id="KW-1133">Transmembrane helix</keyword>
<dbReference type="AlphaFoldDB" id="A0A8S9P392"/>
<gene>
    <name evidence="2" type="ORF">F2Q69_00001236</name>
</gene>
<dbReference type="Proteomes" id="UP000712600">
    <property type="component" value="Unassembled WGS sequence"/>
</dbReference>
<proteinExistence type="predicted"/>